<protein>
    <recommendedName>
        <fullName evidence="1">F-box domain-containing protein</fullName>
    </recommendedName>
</protein>
<accession>S8A5S5</accession>
<evidence type="ECO:0000313" key="3">
    <source>
        <dbReference type="Proteomes" id="UP000015100"/>
    </source>
</evidence>
<proteinExistence type="predicted"/>
<name>S8A5S5_DACHA</name>
<sequence length="757" mass="85014">MASEQVEPQSPPFLSLPVDIHLIILDYLTPADIFKFRTICRGFYNLYCSSPICSRYLATRGIFPQGQDSARAEFDNTFLPQARIRNGNPQKAVLIEGLRTSQADPLYFTKSHAYEHSSASSGKEKDGVAIYRTTTGDVAFLNIAEPAKSAVLLFTEGWEFTIQSLADYNQNGPGVAVLNGNRRMSMPWWPTGSSKKQSIEMDKFDVRVHDDFGGQVALIELVWGRTINGRLIPVVPPESETAWRPIVAGTKTLGLVVSLSPASFGHPIASFSLPAPTWPPAEYRLNTSYVAGVTPTRKEFAFLRYQRKEMDTVCALECTRNDIYGGQFWSLPAYLPSVVLIPLENLGLQDYAPGVQMFMASSLDVHIQPDRAGELVFIVTGAGVTAFDISSASQYGGFKPVKSYWWRKSGQMEIFIPWELVLDREEVQTIGAWRLGRWAPKSRFSDRGFGQKTIAPCIPKITKSFLPGKKYGGGDGDEEMFTIVRAYNYVVTHEAYPGVHPQRDVPQWQRPEFLLTWEIPLTRKGLERYTAEMLNSRAGLGSEGMVEYQGKTPYQCLENPDGLYPCKIVELQTALTENPSGILKCFETHSVLVSDMPQANFAKREEHKTKPRWLTITMKSLIVEGDEYRKVVGPADRYKWRPKRCPNGILEIRNADERETMELNWDTQVTREKPCPRAVEKRHSIMGLVWGGNTRLEPEAVLERGLPRGKISHVKVGDSGNFLAYACVPDRTTPDNSMIGSSKWSYKSAVLVIVRYD</sequence>
<dbReference type="AlphaFoldDB" id="S8A5S5"/>
<organism evidence="2 3">
    <name type="scientific">Dactylellina haptotyla (strain CBS 200.50)</name>
    <name type="common">Nematode-trapping fungus</name>
    <name type="synonym">Monacrosporium haptotylum</name>
    <dbReference type="NCBI Taxonomy" id="1284197"/>
    <lineage>
        <taxon>Eukaryota</taxon>
        <taxon>Fungi</taxon>
        <taxon>Dikarya</taxon>
        <taxon>Ascomycota</taxon>
        <taxon>Pezizomycotina</taxon>
        <taxon>Orbiliomycetes</taxon>
        <taxon>Orbiliales</taxon>
        <taxon>Orbiliaceae</taxon>
        <taxon>Dactylellina</taxon>
    </lineage>
</organism>
<dbReference type="SUPFAM" id="SSF81383">
    <property type="entry name" value="F-box domain"/>
    <property type="match status" value="1"/>
</dbReference>
<evidence type="ECO:0000259" key="1">
    <source>
        <dbReference type="PROSITE" id="PS50181"/>
    </source>
</evidence>
<dbReference type="InterPro" id="IPR001810">
    <property type="entry name" value="F-box_dom"/>
</dbReference>
<dbReference type="PROSITE" id="PS50181">
    <property type="entry name" value="FBOX"/>
    <property type="match status" value="1"/>
</dbReference>
<evidence type="ECO:0000313" key="2">
    <source>
        <dbReference type="EMBL" id="EPS36476.1"/>
    </source>
</evidence>
<dbReference type="Pfam" id="PF00646">
    <property type="entry name" value="F-box"/>
    <property type="match status" value="1"/>
</dbReference>
<feature type="domain" description="F-box" evidence="1">
    <location>
        <begin position="10"/>
        <end position="46"/>
    </location>
</feature>
<dbReference type="InterPro" id="IPR036047">
    <property type="entry name" value="F-box-like_dom_sf"/>
</dbReference>
<dbReference type="EMBL" id="AQGS01000906">
    <property type="protein sequence ID" value="EPS36476.1"/>
    <property type="molecule type" value="Genomic_DNA"/>
</dbReference>
<dbReference type="OMA" id="MFTIVRA"/>
<dbReference type="CDD" id="cd09917">
    <property type="entry name" value="F-box_SF"/>
    <property type="match status" value="1"/>
</dbReference>
<reference evidence="3" key="2">
    <citation type="submission" date="2013-04" db="EMBL/GenBank/DDBJ databases">
        <title>Genomic mechanisms accounting for the adaptation to parasitism in nematode-trapping fungi.</title>
        <authorList>
            <person name="Ahren D.G."/>
        </authorList>
    </citation>
    <scope>NUCLEOTIDE SEQUENCE [LARGE SCALE GENOMIC DNA]</scope>
    <source>
        <strain evidence="3">CBS 200.50</strain>
    </source>
</reference>
<keyword evidence="3" id="KW-1185">Reference proteome</keyword>
<dbReference type="OrthoDB" id="5409251at2759"/>
<reference evidence="2 3" key="1">
    <citation type="journal article" date="2013" name="PLoS Genet.">
        <title>Genomic mechanisms accounting for the adaptation to parasitism in nematode-trapping fungi.</title>
        <authorList>
            <person name="Meerupati T."/>
            <person name="Andersson K.M."/>
            <person name="Friman E."/>
            <person name="Kumar D."/>
            <person name="Tunlid A."/>
            <person name="Ahren D."/>
        </authorList>
    </citation>
    <scope>NUCLEOTIDE SEQUENCE [LARGE SCALE GENOMIC DNA]</scope>
    <source>
        <strain evidence="2 3">CBS 200.50</strain>
    </source>
</reference>
<dbReference type="SMART" id="SM00256">
    <property type="entry name" value="FBOX"/>
    <property type="match status" value="1"/>
</dbReference>
<gene>
    <name evidence="2" type="ORF">H072_10012</name>
</gene>
<comment type="caution">
    <text evidence="2">The sequence shown here is derived from an EMBL/GenBank/DDBJ whole genome shotgun (WGS) entry which is preliminary data.</text>
</comment>
<dbReference type="HOGENOM" id="CLU_356772_0_0_1"/>
<dbReference type="Proteomes" id="UP000015100">
    <property type="component" value="Unassembled WGS sequence"/>
</dbReference>